<organism evidence="3 4">
    <name type="scientific">Brucella ceti str. Cudo</name>
    <dbReference type="NCBI Taxonomy" id="595497"/>
    <lineage>
        <taxon>Bacteria</taxon>
        <taxon>Pseudomonadati</taxon>
        <taxon>Pseudomonadota</taxon>
        <taxon>Alphaproteobacteria</taxon>
        <taxon>Hyphomicrobiales</taxon>
        <taxon>Brucellaceae</taxon>
        <taxon>Brucella/Ochrobactrum group</taxon>
        <taxon>Brucella</taxon>
    </lineage>
</organism>
<reference evidence="3 4" key="1">
    <citation type="submission" date="2009-03" db="EMBL/GenBank/DDBJ databases">
        <authorList>
            <person name="Setubal J.C."/>
            <person name="Boyle S."/>
            <person name="Crasta O.R."/>
            <person name="Gillespie J.J."/>
            <person name="Kenyon R.W."/>
            <person name="Lu J."/>
            <person name="Mane S."/>
            <person name="Nagrani S."/>
            <person name="Shallom J.M."/>
            <person name="Shallom S."/>
            <person name="Shukla M."/>
            <person name="Snyder E.E."/>
            <person name="Sobral B.W."/>
            <person name="Wattam A.R."/>
            <person name="Will R."/>
            <person name="Williams K."/>
            <person name="Yoo H."/>
            <person name="Bruce D.H."/>
            <person name="Detter C."/>
            <person name="Munk C."/>
            <person name="Brettin T.S."/>
            <person name="Ficht T."/>
        </authorList>
    </citation>
    <scope>NUCLEOTIDE SEQUENCE [LARGE SCALE GENOMIC DNA]</scope>
    <source>
        <strain evidence="3 4">Cudo</strain>
    </source>
</reference>
<proteinExistence type="predicted"/>
<accession>C0G7B9</accession>
<dbReference type="InterPro" id="IPR004045">
    <property type="entry name" value="Glutathione_S-Trfase_N"/>
</dbReference>
<dbReference type="Proteomes" id="UP000003678">
    <property type="component" value="Unassembled WGS sequence"/>
</dbReference>
<dbReference type="PROSITE" id="PS50404">
    <property type="entry name" value="GST_NTER"/>
    <property type="match status" value="1"/>
</dbReference>
<dbReference type="InterPro" id="IPR010987">
    <property type="entry name" value="Glutathione-S-Trfase_C-like"/>
</dbReference>
<name>C0G7B9_9HYPH</name>
<feature type="domain" description="GST N-terminal" evidence="1">
    <location>
        <begin position="36"/>
        <end position="118"/>
    </location>
</feature>
<dbReference type="SFLD" id="SFLDS00019">
    <property type="entry name" value="Glutathione_Transferase_(cytos"/>
    <property type="match status" value="1"/>
</dbReference>
<dbReference type="PROSITE" id="PS50405">
    <property type="entry name" value="GST_CTER"/>
    <property type="match status" value="1"/>
</dbReference>
<dbReference type="Pfam" id="PF02798">
    <property type="entry name" value="GST_N"/>
    <property type="match status" value="1"/>
</dbReference>
<dbReference type="CDD" id="cd03056">
    <property type="entry name" value="GST_N_4"/>
    <property type="match status" value="1"/>
</dbReference>
<sequence length="239" mass="27236">MLLIRTYRSAVLTYGFNETDWTSPVQRSYCTRRRGFMLTIYSQPDSGNCYKPRLLLAKLGKPFRHVTVSALDGSTRTPEYLARNPNGKVPLLELEDGRFLAESNAILLYLAEGTRFLPVDPYERALVYQWLFFEQYSYEPYIAVRRALKIYPERAGDATPERLAATLAGGEKALSVMDVQLRKTPFIAGDHYTVADIALYAYTHEAHLGGFDMQKYRAVGDWLERVAADKGHVPIDWLP</sequence>
<dbReference type="AlphaFoldDB" id="C0G7B9"/>
<evidence type="ECO:0000259" key="1">
    <source>
        <dbReference type="PROSITE" id="PS50404"/>
    </source>
</evidence>
<dbReference type="EMBL" id="ACJD01000004">
    <property type="protein sequence ID" value="EEH14146.1"/>
    <property type="molecule type" value="Genomic_DNA"/>
</dbReference>
<dbReference type="PANTHER" id="PTHR44051:SF2">
    <property type="entry name" value="HYPOTHETICAL GLUTATHIONE S-TRANSFERASE LIKE PROTEIN"/>
    <property type="match status" value="1"/>
</dbReference>
<dbReference type="InterPro" id="IPR036249">
    <property type="entry name" value="Thioredoxin-like_sf"/>
</dbReference>
<dbReference type="InterPro" id="IPR036282">
    <property type="entry name" value="Glutathione-S-Trfase_C_sf"/>
</dbReference>
<dbReference type="SUPFAM" id="SSF52833">
    <property type="entry name" value="Thioredoxin-like"/>
    <property type="match status" value="1"/>
</dbReference>
<dbReference type="SFLD" id="SFLDG00358">
    <property type="entry name" value="Main_(cytGST)"/>
    <property type="match status" value="1"/>
</dbReference>
<dbReference type="SFLD" id="SFLDG01151">
    <property type="entry name" value="Main.2:_Nu-like"/>
    <property type="match status" value="1"/>
</dbReference>
<feature type="domain" description="GST C-terminal" evidence="2">
    <location>
        <begin position="120"/>
        <end position="239"/>
    </location>
</feature>
<dbReference type="InterPro" id="IPR040079">
    <property type="entry name" value="Glutathione_S-Trfase"/>
</dbReference>
<evidence type="ECO:0000313" key="3">
    <source>
        <dbReference type="EMBL" id="EEH14146.1"/>
    </source>
</evidence>
<comment type="caution">
    <text evidence="3">The sequence shown here is derived from an EMBL/GenBank/DDBJ whole genome shotgun (WGS) entry which is preliminary data.</text>
</comment>
<evidence type="ECO:0000259" key="2">
    <source>
        <dbReference type="PROSITE" id="PS50405"/>
    </source>
</evidence>
<dbReference type="PANTHER" id="PTHR44051">
    <property type="entry name" value="GLUTATHIONE S-TRANSFERASE-RELATED"/>
    <property type="match status" value="1"/>
</dbReference>
<dbReference type="Gene3D" id="1.20.1050.10">
    <property type="match status" value="1"/>
</dbReference>
<dbReference type="SUPFAM" id="SSF47616">
    <property type="entry name" value="GST C-terminal domain-like"/>
    <property type="match status" value="1"/>
</dbReference>
<evidence type="ECO:0000313" key="4">
    <source>
        <dbReference type="Proteomes" id="UP000003678"/>
    </source>
</evidence>
<dbReference type="Pfam" id="PF13410">
    <property type="entry name" value="GST_C_2"/>
    <property type="match status" value="1"/>
</dbReference>
<gene>
    <name evidence="3" type="ORF">BCETI_4000070</name>
</gene>
<protein>
    <submittedName>
        <fullName evidence="3">Protein gstA</fullName>
    </submittedName>
</protein>
<dbReference type="Gene3D" id="3.40.30.10">
    <property type="entry name" value="Glutaredoxin"/>
    <property type="match status" value="1"/>
</dbReference>